<keyword evidence="3" id="KW-1185">Reference proteome</keyword>
<accession>D4D2L1</accession>
<evidence type="ECO:0000313" key="2">
    <source>
        <dbReference type="EMBL" id="EFE43875.1"/>
    </source>
</evidence>
<gene>
    <name evidence="2" type="ORF">TRV_01316</name>
</gene>
<feature type="compositionally biased region" description="Basic and acidic residues" evidence="1">
    <location>
        <begin position="120"/>
        <end position="131"/>
    </location>
</feature>
<feature type="compositionally biased region" description="Basic and acidic residues" evidence="1">
    <location>
        <begin position="158"/>
        <end position="171"/>
    </location>
</feature>
<feature type="compositionally biased region" description="Basic and acidic residues" evidence="1">
    <location>
        <begin position="139"/>
        <end position="149"/>
    </location>
</feature>
<dbReference type="GeneID" id="9579703"/>
<dbReference type="GO" id="GO:0005730">
    <property type="term" value="C:nucleolus"/>
    <property type="evidence" value="ECO:0007669"/>
    <property type="project" value="TreeGrafter"/>
</dbReference>
<dbReference type="Pfam" id="PF08555">
    <property type="entry name" value="FAM32A"/>
    <property type="match status" value="1"/>
</dbReference>
<evidence type="ECO:0000313" key="3">
    <source>
        <dbReference type="Proteomes" id="UP000008383"/>
    </source>
</evidence>
<dbReference type="HOGENOM" id="CLU_098435_1_0_1"/>
<name>D4D2L1_TRIVH</name>
<sequence length="189" mass="21383">MQLNLVEAKRFLPRLRCKKNQPGELNQVSAISEQAWLSAAYYTTVPPLLPSPSTQAMAPSSEYAVSGGGRLKIKGSKVQDGRVDKKKKKKKRDKEGDVAMRKEEGEEEEKADAAVGEASNAKEEKDRRSRSVSELLEGDDGKTEAERRHAEAKRKRLNERLKREGVKTHKERVEELNKYLSNLSEHHDM</sequence>
<dbReference type="Proteomes" id="UP000008383">
    <property type="component" value="Unassembled WGS sequence"/>
</dbReference>
<feature type="region of interest" description="Disordered" evidence="1">
    <location>
        <begin position="50"/>
        <end position="171"/>
    </location>
</feature>
<dbReference type="EMBL" id="ACYE01000073">
    <property type="protein sequence ID" value="EFE43875.1"/>
    <property type="molecule type" value="Genomic_DNA"/>
</dbReference>
<dbReference type="OrthoDB" id="205403at2759"/>
<reference evidence="3" key="1">
    <citation type="journal article" date="2011" name="Genome Biol.">
        <title>Comparative and functional genomics provide insights into the pathogenicity of dermatophytic fungi.</title>
        <authorList>
            <person name="Burmester A."/>
            <person name="Shelest E."/>
            <person name="Gloeckner G."/>
            <person name="Heddergott C."/>
            <person name="Schindler S."/>
            <person name="Staib P."/>
            <person name="Heidel A."/>
            <person name="Felder M."/>
            <person name="Petzold A."/>
            <person name="Szafranski K."/>
            <person name="Feuermann M."/>
            <person name="Pedruzzi I."/>
            <person name="Priebe S."/>
            <person name="Groth M."/>
            <person name="Winkler R."/>
            <person name="Li W."/>
            <person name="Kniemeyer O."/>
            <person name="Schroeckh V."/>
            <person name="Hertweck C."/>
            <person name="Hube B."/>
            <person name="White T.C."/>
            <person name="Platzer M."/>
            <person name="Guthke R."/>
            <person name="Heitman J."/>
            <person name="Woestemeyer J."/>
            <person name="Zipfel P.F."/>
            <person name="Monod M."/>
            <person name="Brakhage A.A."/>
        </authorList>
    </citation>
    <scope>NUCLEOTIDE SEQUENCE [LARGE SCALE GENOMIC DNA]</scope>
    <source>
        <strain evidence="3">HKI 0517</strain>
    </source>
</reference>
<evidence type="ECO:0008006" key="4">
    <source>
        <dbReference type="Google" id="ProtNLM"/>
    </source>
</evidence>
<dbReference type="InterPro" id="IPR013865">
    <property type="entry name" value="FAM32A"/>
</dbReference>
<protein>
    <recommendedName>
        <fullName evidence="4">DUF1754-domain-containing protein</fullName>
    </recommendedName>
</protein>
<proteinExistence type="predicted"/>
<evidence type="ECO:0000256" key="1">
    <source>
        <dbReference type="SAM" id="MobiDB-lite"/>
    </source>
</evidence>
<feature type="compositionally biased region" description="Basic and acidic residues" evidence="1">
    <location>
        <begin position="93"/>
        <end position="104"/>
    </location>
</feature>
<dbReference type="PANTHER" id="PTHR13282:SF6">
    <property type="entry name" value="PROTEIN FAM32A"/>
    <property type="match status" value="1"/>
</dbReference>
<dbReference type="AlphaFoldDB" id="D4D2L1"/>
<comment type="caution">
    <text evidence="2">The sequence shown here is derived from an EMBL/GenBank/DDBJ whole genome shotgun (WGS) entry which is preliminary data.</text>
</comment>
<dbReference type="KEGG" id="tve:TRV_01316"/>
<dbReference type="RefSeq" id="XP_003024486.1">
    <property type="nucleotide sequence ID" value="XM_003024440.1"/>
</dbReference>
<dbReference type="PANTHER" id="PTHR13282">
    <property type="entry name" value="PROTEIN FAM32A"/>
    <property type="match status" value="1"/>
</dbReference>
<organism evidence="2 3">
    <name type="scientific">Trichophyton verrucosum (strain HKI 0517)</name>
    <dbReference type="NCBI Taxonomy" id="663202"/>
    <lineage>
        <taxon>Eukaryota</taxon>
        <taxon>Fungi</taxon>
        <taxon>Dikarya</taxon>
        <taxon>Ascomycota</taxon>
        <taxon>Pezizomycotina</taxon>
        <taxon>Eurotiomycetes</taxon>
        <taxon>Eurotiomycetidae</taxon>
        <taxon>Onygenales</taxon>
        <taxon>Arthrodermataceae</taxon>
        <taxon>Trichophyton</taxon>
    </lineage>
</organism>